<dbReference type="GO" id="GO:0006364">
    <property type="term" value="P:rRNA processing"/>
    <property type="evidence" value="ECO:0007669"/>
    <property type="project" value="UniProtKB-UniRule"/>
</dbReference>
<keyword evidence="4" id="KW-0963">Cytoplasm</keyword>
<keyword evidence="4" id="KW-0690">Ribosome biogenesis</keyword>
<dbReference type="HAMAP" id="MF_01468">
    <property type="entry name" value="RNase_Mini_III"/>
    <property type="match status" value="1"/>
</dbReference>
<dbReference type="PANTHER" id="PTHR34276:SF1">
    <property type="entry name" value="MINI-RIBONUCLEASE 3"/>
    <property type="match status" value="1"/>
</dbReference>
<dbReference type="PANTHER" id="PTHR34276">
    <property type="entry name" value="MINI-RIBONUCLEASE 3"/>
    <property type="match status" value="1"/>
</dbReference>
<dbReference type="AlphaFoldDB" id="A0A2T4U506"/>
<dbReference type="SUPFAM" id="SSF69065">
    <property type="entry name" value="RNase III domain-like"/>
    <property type="match status" value="1"/>
</dbReference>
<accession>A0A2T4U506</accession>
<keyword evidence="2 4" id="KW-0255">Endonuclease</keyword>
<dbReference type="InterPro" id="IPR036389">
    <property type="entry name" value="RNase_III_sf"/>
</dbReference>
<evidence type="ECO:0000256" key="4">
    <source>
        <dbReference type="HAMAP-Rule" id="MF_01468"/>
    </source>
</evidence>
<dbReference type="EMBL" id="PZJJ01000018">
    <property type="protein sequence ID" value="PTL38483.1"/>
    <property type="molecule type" value="Genomic_DNA"/>
</dbReference>
<reference evidence="6 7" key="1">
    <citation type="submission" date="2018-03" db="EMBL/GenBank/DDBJ databases">
        <title>Alkalicoccus saliphilus sp. nov., isolated from a mineral pool.</title>
        <authorList>
            <person name="Zhao B."/>
        </authorList>
    </citation>
    <scope>NUCLEOTIDE SEQUENCE [LARGE SCALE GENOMIC DNA]</scope>
    <source>
        <strain evidence="6 7">6AG</strain>
    </source>
</reference>
<proteinExistence type="inferred from homology"/>
<evidence type="ECO:0000256" key="1">
    <source>
        <dbReference type="ARBA" id="ARBA00022722"/>
    </source>
</evidence>
<comment type="similarity">
    <text evidence="4">Belongs to the MrnC RNase family.</text>
</comment>
<evidence type="ECO:0000313" key="7">
    <source>
        <dbReference type="Proteomes" id="UP000240509"/>
    </source>
</evidence>
<keyword evidence="4" id="KW-0698">rRNA processing</keyword>
<keyword evidence="4" id="KW-0694">RNA-binding</keyword>
<feature type="active site" evidence="4">
    <location>
        <position position="23"/>
    </location>
</feature>
<dbReference type="EC" id="3.1.26.-" evidence="4"/>
<evidence type="ECO:0000259" key="5">
    <source>
        <dbReference type="SMART" id="SM00535"/>
    </source>
</evidence>
<dbReference type="OrthoDB" id="46571at2"/>
<comment type="cofactor">
    <cofactor evidence="4">
        <name>Mg(2+)</name>
        <dbReference type="ChEBI" id="CHEBI:18420"/>
    </cofactor>
</comment>
<sequence>MKLNENVQEPEQLSGLTLAYMGDGVFEMYVRFRLIARGGVRPHKLHREAKRYVSAKAQSKILKKFQEDGVLSDEELSVVRRGRNAKSGTIPKNTDRATYQNSTAFEALIGLLYLTGQQGRLDEIVQKAFDVVEEKEVSRG</sequence>
<dbReference type="GO" id="GO:0004525">
    <property type="term" value="F:ribonuclease III activity"/>
    <property type="evidence" value="ECO:0007669"/>
    <property type="project" value="InterPro"/>
</dbReference>
<comment type="caution">
    <text evidence="6">The sequence shown here is derived from an EMBL/GenBank/DDBJ whole genome shotgun (WGS) entry which is preliminary data.</text>
</comment>
<dbReference type="Pfam" id="PF00636">
    <property type="entry name" value="Ribonuclease_3"/>
    <property type="match status" value="1"/>
</dbReference>
<dbReference type="Gene3D" id="1.10.1520.10">
    <property type="entry name" value="Ribonuclease III domain"/>
    <property type="match status" value="1"/>
</dbReference>
<dbReference type="InterPro" id="IPR008226">
    <property type="entry name" value="Mini3_fam"/>
</dbReference>
<keyword evidence="4" id="KW-0460">Magnesium</keyword>
<gene>
    <name evidence="4" type="primary">mrnC</name>
    <name evidence="6" type="ORF">C6Y45_11335</name>
</gene>
<keyword evidence="4" id="KW-0699">rRNA-binding</keyword>
<dbReference type="GO" id="GO:0019843">
    <property type="term" value="F:rRNA binding"/>
    <property type="evidence" value="ECO:0007669"/>
    <property type="project" value="UniProtKB-UniRule"/>
</dbReference>
<dbReference type="GO" id="GO:0005737">
    <property type="term" value="C:cytoplasm"/>
    <property type="evidence" value="ECO:0007669"/>
    <property type="project" value="UniProtKB-SubCell"/>
</dbReference>
<comment type="subcellular location">
    <subcellularLocation>
        <location evidence="4">Cytoplasm</location>
    </subcellularLocation>
</comment>
<keyword evidence="7" id="KW-1185">Reference proteome</keyword>
<protein>
    <recommendedName>
        <fullName evidence="4">Mini-ribonuclease 3</fullName>
        <shortName evidence="4">Mini-3</shortName>
        <shortName evidence="4">Mini-RNase 3</shortName>
        <ecNumber evidence="4">3.1.26.-</ecNumber>
    </recommendedName>
    <alternativeName>
        <fullName evidence="4">Mini-RNase III</fullName>
        <shortName evidence="4">Mini-III</shortName>
    </alternativeName>
</protein>
<evidence type="ECO:0000313" key="6">
    <source>
        <dbReference type="EMBL" id="PTL38483.1"/>
    </source>
</evidence>
<dbReference type="SMART" id="SM00535">
    <property type="entry name" value="RIBOc"/>
    <property type="match status" value="1"/>
</dbReference>
<keyword evidence="1 4" id="KW-0540">Nuclease</keyword>
<keyword evidence="3 4" id="KW-0378">Hydrolase</keyword>
<comment type="function">
    <text evidence="4">Involved in correct processing of both the 5' and 3' ends of 23S rRNA precursor. Processes 30S rRNA precursor transcript even in absence of ribonuclease 3 (Rnc); Rnc processes 30S rRNA into smaller rRNA precursors.</text>
</comment>
<dbReference type="InterPro" id="IPR000999">
    <property type="entry name" value="RNase_III_dom"/>
</dbReference>
<feature type="domain" description="RNase III" evidence="5">
    <location>
        <begin position="1"/>
        <end position="137"/>
    </location>
</feature>
<dbReference type="RefSeq" id="WP_107585337.1">
    <property type="nucleotide sequence ID" value="NZ_PZJJ01000018.1"/>
</dbReference>
<evidence type="ECO:0000256" key="3">
    <source>
        <dbReference type="ARBA" id="ARBA00022801"/>
    </source>
</evidence>
<evidence type="ECO:0000256" key="2">
    <source>
        <dbReference type="ARBA" id="ARBA00022759"/>
    </source>
</evidence>
<comment type="subunit">
    <text evidence="4">Homodimer.</text>
</comment>
<dbReference type="Proteomes" id="UP000240509">
    <property type="component" value="Unassembled WGS sequence"/>
</dbReference>
<dbReference type="PIRSF" id="PIRSF005520">
    <property type="entry name" value="UCP005520"/>
    <property type="match status" value="1"/>
</dbReference>
<name>A0A2T4U506_9BACI</name>
<organism evidence="6 7">
    <name type="scientific">Alkalicoccus saliphilus</name>
    <dbReference type="NCBI Taxonomy" id="200989"/>
    <lineage>
        <taxon>Bacteria</taxon>
        <taxon>Bacillati</taxon>
        <taxon>Bacillota</taxon>
        <taxon>Bacilli</taxon>
        <taxon>Bacillales</taxon>
        <taxon>Bacillaceae</taxon>
        <taxon>Alkalicoccus</taxon>
    </lineage>
</organism>